<proteinExistence type="predicted"/>
<organism evidence="2 3">
    <name type="scientific">Tritrichomonas musculus</name>
    <dbReference type="NCBI Taxonomy" id="1915356"/>
    <lineage>
        <taxon>Eukaryota</taxon>
        <taxon>Metamonada</taxon>
        <taxon>Parabasalia</taxon>
        <taxon>Tritrichomonadida</taxon>
        <taxon>Tritrichomonadidae</taxon>
        <taxon>Tritrichomonas</taxon>
    </lineage>
</organism>
<keyword evidence="3" id="KW-1185">Reference proteome</keyword>
<name>A0ABR2HV07_9EUKA</name>
<evidence type="ECO:0000256" key="1">
    <source>
        <dbReference type="SAM" id="MobiDB-lite"/>
    </source>
</evidence>
<protein>
    <submittedName>
        <fullName evidence="2">Uncharacterized protein</fullName>
    </submittedName>
</protein>
<evidence type="ECO:0000313" key="2">
    <source>
        <dbReference type="EMBL" id="KAK8852679.1"/>
    </source>
</evidence>
<feature type="compositionally biased region" description="Basic and acidic residues" evidence="1">
    <location>
        <begin position="22"/>
        <end position="35"/>
    </location>
</feature>
<sequence length="132" mass="15043">MAAEINTNKAKRYSYDRVPSNQEKEEIQTTNNHNEKVSELNEEIKNSPTQAITNDFFSKLDKKCQDKICEASKDPDELFMIGKYFMKGEQNFPKNLVVGVNCVEQSIRDGSTEAAVYYIKLLNKDGVIPQSL</sequence>
<gene>
    <name evidence="2" type="ORF">M9Y10_017668</name>
</gene>
<comment type="caution">
    <text evidence="2">The sequence shown here is derived from an EMBL/GenBank/DDBJ whole genome shotgun (WGS) entry which is preliminary data.</text>
</comment>
<dbReference type="Proteomes" id="UP001470230">
    <property type="component" value="Unassembled WGS sequence"/>
</dbReference>
<feature type="region of interest" description="Disordered" evidence="1">
    <location>
        <begin position="1"/>
        <end position="35"/>
    </location>
</feature>
<dbReference type="EMBL" id="JAPFFF010000023">
    <property type="protein sequence ID" value="KAK8852679.1"/>
    <property type="molecule type" value="Genomic_DNA"/>
</dbReference>
<reference evidence="2 3" key="1">
    <citation type="submission" date="2024-04" db="EMBL/GenBank/DDBJ databases">
        <title>Tritrichomonas musculus Genome.</title>
        <authorList>
            <person name="Alves-Ferreira E."/>
            <person name="Grigg M."/>
            <person name="Lorenzi H."/>
            <person name="Galac M."/>
        </authorList>
    </citation>
    <scope>NUCLEOTIDE SEQUENCE [LARGE SCALE GENOMIC DNA]</scope>
    <source>
        <strain evidence="2 3">EAF2021</strain>
    </source>
</reference>
<accession>A0ABR2HV07</accession>
<evidence type="ECO:0000313" key="3">
    <source>
        <dbReference type="Proteomes" id="UP001470230"/>
    </source>
</evidence>